<proteinExistence type="inferred from homology"/>
<evidence type="ECO:0000313" key="9">
    <source>
        <dbReference type="Proteomes" id="UP000028349"/>
    </source>
</evidence>
<dbReference type="SUPFAM" id="SSF140478">
    <property type="entry name" value="LemA-like"/>
    <property type="match status" value="1"/>
</dbReference>
<dbReference type="RefSeq" id="WP_034718841.1">
    <property type="nucleotide sequence ID" value="NZ_FOIX01000001.1"/>
</dbReference>
<evidence type="ECO:0000256" key="5">
    <source>
        <dbReference type="ARBA" id="ARBA00023136"/>
    </source>
</evidence>
<dbReference type="EMBL" id="LR134441">
    <property type="protein sequence ID" value="VEI01282.1"/>
    <property type="molecule type" value="Genomic_DNA"/>
</dbReference>
<keyword evidence="3 6" id="KW-0812">Transmembrane</keyword>
<reference evidence="8 10" key="2">
    <citation type="submission" date="2018-12" db="EMBL/GenBank/DDBJ databases">
        <authorList>
            <consortium name="Pathogen Informatics"/>
        </authorList>
    </citation>
    <scope>NUCLEOTIDE SEQUENCE [LARGE SCALE GENOMIC DNA]</scope>
    <source>
        <strain evidence="8 10">NCTC13489</strain>
    </source>
</reference>
<dbReference type="GO" id="GO:0016020">
    <property type="term" value="C:membrane"/>
    <property type="evidence" value="ECO:0007669"/>
    <property type="project" value="UniProtKB-SubCell"/>
</dbReference>
<dbReference type="Proteomes" id="UP000028349">
    <property type="component" value="Unassembled WGS sequence"/>
</dbReference>
<name>A0A3S4VGQ8_9FLAO</name>
<dbReference type="Proteomes" id="UP000270036">
    <property type="component" value="Chromosome"/>
</dbReference>
<evidence type="ECO:0000256" key="4">
    <source>
        <dbReference type="ARBA" id="ARBA00022989"/>
    </source>
</evidence>
<evidence type="ECO:0000313" key="10">
    <source>
        <dbReference type="Proteomes" id="UP000270036"/>
    </source>
</evidence>
<accession>A0A3S4VGQ8</accession>
<sequence length="202" mass="22664">MRNKGCMSAGTIGIALLVIAVLVFFWGKNGYNNFVAKEQTVNTKWSNVETVYQKRANLIPNLERTVKSYSQFEQETLTKVIEARSKATSITIDPTNMTEADLAKFQAAQGELSGTLSKLMAVVEQYPNLKADQQYLNFQREYIAIENSIRSETVYFNEAANEYNITIKSFPNNILANFTNFKEKPTFKAAAGAENAPEVFSN</sequence>
<keyword evidence="9" id="KW-1185">Reference proteome</keyword>
<feature type="transmembrane region" description="Helical" evidence="6">
    <location>
        <begin position="7"/>
        <end position="27"/>
    </location>
</feature>
<dbReference type="STRING" id="266748.HY04_08190"/>
<keyword evidence="4 6" id="KW-1133">Transmembrane helix</keyword>
<evidence type="ECO:0000313" key="7">
    <source>
        <dbReference type="EMBL" id="KEY18487.1"/>
    </source>
</evidence>
<dbReference type="InterPro" id="IPR007156">
    <property type="entry name" value="MamQ_LemA"/>
</dbReference>
<dbReference type="EMBL" id="JPEP01000002">
    <property type="protein sequence ID" value="KEY18487.1"/>
    <property type="molecule type" value="Genomic_DNA"/>
</dbReference>
<comment type="similarity">
    <text evidence="2">Belongs to the LemA family.</text>
</comment>
<dbReference type="Pfam" id="PF04011">
    <property type="entry name" value="LemA"/>
    <property type="match status" value="1"/>
</dbReference>
<gene>
    <name evidence="7" type="ORF">HY04_08190</name>
    <name evidence="8" type="ORF">NCTC13489_02648</name>
</gene>
<organism evidence="8 10">
    <name type="scientific">Kaistella antarctica</name>
    <dbReference type="NCBI Taxonomy" id="266748"/>
    <lineage>
        <taxon>Bacteria</taxon>
        <taxon>Pseudomonadati</taxon>
        <taxon>Bacteroidota</taxon>
        <taxon>Flavobacteriia</taxon>
        <taxon>Flavobacteriales</taxon>
        <taxon>Weeksellaceae</taxon>
        <taxon>Chryseobacterium group</taxon>
        <taxon>Kaistella</taxon>
    </lineage>
</organism>
<dbReference type="Gene3D" id="1.20.1440.20">
    <property type="entry name" value="LemA-like domain"/>
    <property type="match status" value="1"/>
</dbReference>
<dbReference type="PANTHER" id="PTHR34478">
    <property type="entry name" value="PROTEIN LEMA"/>
    <property type="match status" value="1"/>
</dbReference>
<evidence type="ECO:0000256" key="1">
    <source>
        <dbReference type="ARBA" id="ARBA00004167"/>
    </source>
</evidence>
<evidence type="ECO:0000313" key="8">
    <source>
        <dbReference type="EMBL" id="VEI01282.1"/>
    </source>
</evidence>
<keyword evidence="5 6" id="KW-0472">Membrane</keyword>
<evidence type="ECO:0000256" key="2">
    <source>
        <dbReference type="ARBA" id="ARBA00008854"/>
    </source>
</evidence>
<dbReference type="KEGG" id="cant:NCTC13489_02648"/>
<evidence type="ECO:0000256" key="6">
    <source>
        <dbReference type="SAM" id="Phobius"/>
    </source>
</evidence>
<evidence type="ECO:0000256" key="3">
    <source>
        <dbReference type="ARBA" id="ARBA00022692"/>
    </source>
</evidence>
<dbReference type="OrthoDB" id="9804152at2"/>
<comment type="subcellular location">
    <subcellularLocation>
        <location evidence="1">Membrane</location>
        <topology evidence="1">Single-pass membrane protein</topology>
    </subcellularLocation>
</comment>
<protein>
    <submittedName>
        <fullName evidence="7 8">LemA family</fullName>
    </submittedName>
</protein>
<dbReference type="InterPro" id="IPR023353">
    <property type="entry name" value="LemA-like_dom_sf"/>
</dbReference>
<dbReference type="PANTHER" id="PTHR34478:SF2">
    <property type="entry name" value="MEMBRANE PROTEIN"/>
    <property type="match status" value="1"/>
</dbReference>
<dbReference type="AlphaFoldDB" id="A0A3S4VGQ8"/>
<reference evidence="7 9" key="1">
    <citation type="submission" date="2014-07" db="EMBL/GenBank/DDBJ databases">
        <authorList>
            <person name="Pisani N.G."/>
            <person name="Newman J.D."/>
        </authorList>
    </citation>
    <scope>NUCLEOTIDE SEQUENCE [LARGE SCALE GENOMIC DNA]</scope>
    <source>
        <strain evidence="7 9">LMG 24720</strain>
    </source>
</reference>